<dbReference type="InterPro" id="IPR036291">
    <property type="entry name" value="NAD(P)-bd_dom_sf"/>
</dbReference>
<evidence type="ECO:0000256" key="5">
    <source>
        <dbReference type="SAM" id="MobiDB-lite"/>
    </source>
</evidence>
<keyword evidence="3" id="KW-0560">Oxidoreductase</keyword>
<feature type="compositionally biased region" description="Polar residues" evidence="5">
    <location>
        <begin position="302"/>
        <end position="315"/>
    </location>
</feature>
<dbReference type="Pfam" id="PF05368">
    <property type="entry name" value="NmrA"/>
    <property type="match status" value="2"/>
</dbReference>
<dbReference type="GO" id="GO:0006351">
    <property type="term" value="P:DNA-templated transcription"/>
    <property type="evidence" value="ECO:0007669"/>
    <property type="project" value="InterPro"/>
</dbReference>
<dbReference type="EMBL" id="JH650980">
    <property type="protein sequence ID" value="EXA34759.1"/>
    <property type="molecule type" value="Genomic_DNA"/>
</dbReference>
<evidence type="ECO:0000256" key="4">
    <source>
        <dbReference type="ARBA" id="ARBA00023242"/>
    </source>
</evidence>
<feature type="domain" description="NmrA-like" evidence="7">
    <location>
        <begin position="4"/>
        <end position="242"/>
    </location>
</feature>
<reference evidence="8" key="2">
    <citation type="submission" date="2012-05" db="EMBL/GenBank/DDBJ databases">
        <title>Annotation of the Genome Sequence of Fusarium oxysporum HDV247.</title>
        <authorList>
            <consortium name="The Broad Institute Genomics Platform"/>
            <person name="Ma L.-J."/>
            <person name="Corby-Kistler H."/>
            <person name="Broz K."/>
            <person name="Gale L.R."/>
            <person name="Jonkers W."/>
            <person name="O'Donnell K."/>
            <person name="Ploetz R."/>
            <person name="Steinberg C."/>
            <person name="Schwartz D.C."/>
            <person name="VanEtten H."/>
            <person name="Zhou S."/>
            <person name="Young S.K."/>
            <person name="Zeng Q."/>
            <person name="Gargeya S."/>
            <person name="Fitzgerald M."/>
            <person name="Abouelleil A."/>
            <person name="Alvarado L."/>
            <person name="Chapman S.B."/>
            <person name="Gainer-Dewar J."/>
            <person name="Goldberg J."/>
            <person name="Griggs A."/>
            <person name="Gujja S."/>
            <person name="Hansen M."/>
            <person name="Howarth C."/>
            <person name="Imamovic A."/>
            <person name="Ireland A."/>
            <person name="Larimer J."/>
            <person name="McCowan C."/>
            <person name="Murphy C."/>
            <person name="Pearson M."/>
            <person name="Poon T.W."/>
            <person name="Priest M."/>
            <person name="Roberts A."/>
            <person name="Saif S."/>
            <person name="Shea T."/>
            <person name="Sykes S."/>
            <person name="Wortman J."/>
            <person name="Nusbaum C."/>
            <person name="Birren B."/>
        </authorList>
    </citation>
    <scope>NUCLEOTIDE SEQUENCE</scope>
    <source>
        <strain evidence="8">HDV247</strain>
    </source>
</reference>
<evidence type="ECO:0000259" key="6">
    <source>
        <dbReference type="Pfam" id="PF04082"/>
    </source>
</evidence>
<dbReference type="GO" id="GO:0003677">
    <property type="term" value="F:DNA binding"/>
    <property type="evidence" value="ECO:0007669"/>
    <property type="project" value="InterPro"/>
</dbReference>
<dbReference type="Proteomes" id="UP000030751">
    <property type="component" value="Unassembled WGS sequence"/>
</dbReference>
<dbReference type="Gene3D" id="3.90.25.10">
    <property type="entry name" value="UDP-galactose 4-epimerase, domain 1"/>
    <property type="match status" value="2"/>
</dbReference>
<comment type="similarity">
    <text evidence="1">Belongs to the NmrA-type oxidoreductase family. Isoflavone reductase subfamily.</text>
</comment>
<dbReference type="Gene3D" id="3.40.50.720">
    <property type="entry name" value="NAD(P)-binding Rossmann-like Domain"/>
    <property type="match status" value="2"/>
</dbReference>
<dbReference type="PANTHER" id="PTHR47706:SF4">
    <property type="entry name" value="NMRA-LIKE DOMAIN-CONTAINING PROTEIN"/>
    <property type="match status" value="1"/>
</dbReference>
<protein>
    <recommendedName>
        <fullName evidence="9">NmrA-like domain-containing protein</fullName>
    </recommendedName>
</protein>
<feature type="domain" description="NmrA-like" evidence="7">
    <location>
        <begin position="622"/>
        <end position="841"/>
    </location>
</feature>
<feature type="domain" description="Xylanolytic transcriptional activator regulatory" evidence="6">
    <location>
        <begin position="362"/>
        <end position="536"/>
    </location>
</feature>
<dbReference type="HOGENOM" id="CLU_313993_0_0_1"/>
<evidence type="ECO:0000259" key="7">
    <source>
        <dbReference type="Pfam" id="PF05368"/>
    </source>
</evidence>
<dbReference type="Pfam" id="PF04082">
    <property type="entry name" value="Fungal_trans"/>
    <property type="match status" value="1"/>
</dbReference>
<dbReference type="AlphaFoldDB" id="W9NPN4"/>
<feature type="region of interest" description="Disordered" evidence="5">
    <location>
        <begin position="289"/>
        <end position="321"/>
    </location>
</feature>
<keyword evidence="2" id="KW-0521">NADP</keyword>
<evidence type="ECO:0000256" key="3">
    <source>
        <dbReference type="ARBA" id="ARBA00023002"/>
    </source>
</evidence>
<evidence type="ECO:0000313" key="8">
    <source>
        <dbReference type="EMBL" id="EXA34759.1"/>
    </source>
</evidence>
<dbReference type="PANTHER" id="PTHR47706">
    <property type="entry name" value="NMRA-LIKE FAMILY PROTEIN"/>
    <property type="match status" value="1"/>
</dbReference>
<dbReference type="GO" id="GO:0016491">
    <property type="term" value="F:oxidoreductase activity"/>
    <property type="evidence" value="ECO:0007669"/>
    <property type="project" value="UniProtKB-KW"/>
</dbReference>
<gene>
    <name evidence="8" type="ORF">FOVG_14175</name>
</gene>
<name>W9NPN4_FUSOX</name>
<keyword evidence="4" id="KW-0539">Nucleus</keyword>
<dbReference type="GO" id="GO:0008270">
    <property type="term" value="F:zinc ion binding"/>
    <property type="evidence" value="ECO:0007669"/>
    <property type="project" value="InterPro"/>
</dbReference>
<sequence>MPVVAVAGGTSSVGRFIVEETIADGKFEVIVLSRKADPAKEKELSARILPVDYSDPDSIATLLEDNHVEIVVAALSGRTPPEQEHGLIQAAAKSKATKRYIPSVWSIKYRPEHSWNPLGAAKLSLFDSLEKTDLEWTVVANGFFLDYWGGPNLKSYLDPQTIVLDVPGRKAAIPGNPNQPLVFTYAKDVGQFTAKLMTLEKWEPVSYIIGDRLSWKEFTHLAEEVTGEKFEIAYDSVELLKSGKVTELPGHVQFYPFFPKPALQGMMAQFGILFDQGADLLKRHEAISHQSDEAPEQKDQGEPSTENAVSESQKPVPTCEPVDTSLVIPDGSLSMELEALNLSSNPTMQLLQSSSRNELEASYFLHFHPHWPLLHKRTFLQSEHPPELTAAVLTAGLWVLDTPETKDKARFYHDALLKVIDNQLFKIRQPVTDSPEPRPEFLAPFQVLLIALILCTYRGAERFPSALFNSKHLWRLFQSMGVYDQKAIDYQNSSPIIRECYQRLALLHFKVHVHLNSILMRHFPQFKTFDYLTPKRICKQDERGPPTDKRESEHAELALGLCRSLSQFAPWDPQDWWSGLARGHCSRLSPSINIVPASIKSVSHYLIILKIGIQNPLLAMAVAVAGGTGGLGRALVDAIKAHGKHEVLVLSRKNTTGLEESLGARVVTVDYANVDSLASILEERNVEIVISAVNNISGDNHPEINLIRAADKSETTKRFIPSYFGTPYTPEQYESFPPAMAKKAATEQLEATSLEWTKVYNGYFLDYYGTPKLKSYMDDISFSIDMRNNFAALPGSGEVPVVFTHTFDVARFVAAALDLPVWERTSWIIGDRITWNDLAKQAQDVKGVPFHVTHDSIEALKAGVITELPSHPQFYDVYPKEHLQGFIAACGVMCEKGQANFTPERSLNELFPDIKPMTARDVLEKGWGAERE</sequence>
<evidence type="ECO:0000256" key="1">
    <source>
        <dbReference type="ARBA" id="ARBA00005725"/>
    </source>
</evidence>
<dbReference type="SUPFAM" id="SSF51735">
    <property type="entry name" value="NAD(P)-binding Rossmann-fold domains"/>
    <property type="match status" value="2"/>
</dbReference>
<dbReference type="InterPro" id="IPR007219">
    <property type="entry name" value="XnlR_reg_dom"/>
</dbReference>
<accession>W9NPN4</accession>
<dbReference type="CDD" id="cd12148">
    <property type="entry name" value="fungal_TF_MHR"/>
    <property type="match status" value="1"/>
</dbReference>
<feature type="compositionally biased region" description="Basic and acidic residues" evidence="5">
    <location>
        <begin position="289"/>
        <end position="301"/>
    </location>
</feature>
<proteinExistence type="inferred from homology"/>
<evidence type="ECO:0008006" key="9">
    <source>
        <dbReference type="Google" id="ProtNLM"/>
    </source>
</evidence>
<dbReference type="InterPro" id="IPR008030">
    <property type="entry name" value="NmrA-like"/>
</dbReference>
<reference evidence="8" key="1">
    <citation type="submission" date="2011-10" db="EMBL/GenBank/DDBJ databases">
        <title>The Genome Sequence of Fusarium oxysporum HDV247.</title>
        <authorList>
            <consortium name="The Broad Institute Genome Sequencing Platform"/>
            <person name="Ma L.-J."/>
            <person name="Gale L.R."/>
            <person name="Schwartz D.C."/>
            <person name="Zhou S."/>
            <person name="Corby-Kistler H."/>
            <person name="Young S.K."/>
            <person name="Zeng Q."/>
            <person name="Gargeya S."/>
            <person name="Fitzgerald M."/>
            <person name="Haas B."/>
            <person name="Abouelleil A."/>
            <person name="Alvarado L."/>
            <person name="Arachchi H.M."/>
            <person name="Berlin A."/>
            <person name="Brown A."/>
            <person name="Chapman S.B."/>
            <person name="Chen Z."/>
            <person name="Dunbar C."/>
            <person name="Freedman E."/>
            <person name="Gearin G."/>
            <person name="Goldberg J."/>
            <person name="Griggs A."/>
            <person name="Gujja S."/>
            <person name="Heiman D."/>
            <person name="Howarth C."/>
            <person name="Larson L."/>
            <person name="Lui A."/>
            <person name="MacDonald P.J.P."/>
            <person name="Montmayeur A."/>
            <person name="Murphy C."/>
            <person name="Neiman D."/>
            <person name="Pearson M."/>
            <person name="Priest M."/>
            <person name="Roberts A."/>
            <person name="Saif S."/>
            <person name="Shea T."/>
            <person name="Shenoy N."/>
            <person name="Sisk P."/>
            <person name="Stolte C."/>
            <person name="Sykes S."/>
            <person name="Wortman J."/>
            <person name="Nusbaum C."/>
            <person name="Birren B."/>
        </authorList>
    </citation>
    <scope>NUCLEOTIDE SEQUENCE [LARGE SCALE GENOMIC DNA]</scope>
    <source>
        <strain evidence="8">HDV247</strain>
    </source>
</reference>
<evidence type="ECO:0000256" key="2">
    <source>
        <dbReference type="ARBA" id="ARBA00022857"/>
    </source>
</evidence>
<dbReference type="InterPro" id="IPR051609">
    <property type="entry name" value="NmrA/Isoflavone_reductase-like"/>
</dbReference>
<organism evidence="8">
    <name type="scientific">Fusarium oxysporum f. sp. pisi HDV247</name>
    <dbReference type="NCBI Taxonomy" id="1080344"/>
    <lineage>
        <taxon>Eukaryota</taxon>
        <taxon>Fungi</taxon>
        <taxon>Dikarya</taxon>
        <taxon>Ascomycota</taxon>
        <taxon>Pezizomycotina</taxon>
        <taxon>Sordariomycetes</taxon>
        <taxon>Hypocreomycetidae</taxon>
        <taxon>Hypocreales</taxon>
        <taxon>Nectriaceae</taxon>
        <taxon>Fusarium</taxon>
        <taxon>Fusarium oxysporum species complex</taxon>
    </lineage>
</organism>